<dbReference type="PANTHER" id="PTHR10394">
    <property type="entry name" value="40S RIBOSOMAL PROTEIN S8"/>
    <property type="match status" value="1"/>
</dbReference>
<evidence type="ECO:0008006" key="8">
    <source>
        <dbReference type="Google" id="ProtNLM"/>
    </source>
</evidence>
<dbReference type="Proteomes" id="UP001159428">
    <property type="component" value="Unassembled WGS sequence"/>
</dbReference>
<dbReference type="Gene3D" id="3.10.290.70">
    <property type="match status" value="1"/>
</dbReference>
<feature type="region of interest" description="Disordered" evidence="4">
    <location>
        <begin position="1"/>
        <end position="30"/>
    </location>
</feature>
<sequence length="614" mass="70792">MADEVVTETETPLSSKRAEHRSSASFLSSPIPSSNEITRVPLHRIRCGTLDIKNEERWLEYEPLSKHLRFLHKDRKHLDHEHCTLLDCRNISAADLRVSAKFGYLDAMKGILTVECQKLIQVDSPHCDARIASCSYVVEVTFHVNHTGQVRDVLRSLRNAKQLDSSFDGETPSREGESEGVAMVYRERKLREGLPDWTPYIPHRIYSPAVRGLIESVITLYTIFSILWALWQLHRHVDFIRAHVQPIIDALKYHVQLMDECIHFLNGLFEEVTEQWLAYVKPGYVILSSFASPLIAVGHEIWFAVLSFSTALAVIFRPLYLLFEPLFKLINMVFIKTPYAVFQPFFSFTSKCWSLFYNTVLCRLVLTQISNIKQMFSWLVEILEKSMKLDPFKAQLVLMRSTGLHNLHSFYFQGALRCLERIHSCQRSLTQELNYFHSSALLSKARTRSQWRKDRAPALTKLKPNEPEETEQRKAYGGHKKIKAIQVNRGIYAWNSLDVEFECRIISVVHNTAHKDFNQEGVMVKGTIVEVDPSPFKTWYITHYQKEDSSQEANSSLEHLMPYPNKGKLYAKITSRPGQIGFCNGYILEGDELETLFSTREDLRPSSDKSAQGR</sequence>
<dbReference type="GO" id="GO:0006412">
    <property type="term" value="P:translation"/>
    <property type="evidence" value="ECO:0007669"/>
    <property type="project" value="InterPro"/>
</dbReference>
<evidence type="ECO:0000256" key="1">
    <source>
        <dbReference type="ARBA" id="ARBA00005257"/>
    </source>
</evidence>
<reference evidence="6 7" key="1">
    <citation type="submission" date="2022-05" db="EMBL/GenBank/DDBJ databases">
        <authorList>
            <consortium name="Genoscope - CEA"/>
            <person name="William W."/>
        </authorList>
    </citation>
    <scope>NUCLEOTIDE SEQUENCE [LARGE SCALE GENOMIC DNA]</scope>
</reference>
<feature type="transmembrane region" description="Helical" evidence="5">
    <location>
        <begin position="212"/>
        <end position="231"/>
    </location>
</feature>
<dbReference type="CDD" id="cd11380">
    <property type="entry name" value="Ribosomal_S8e_like"/>
    <property type="match status" value="1"/>
</dbReference>
<dbReference type="AlphaFoldDB" id="A0AAU9XDE6"/>
<feature type="transmembrane region" description="Helical" evidence="5">
    <location>
        <begin position="301"/>
        <end position="323"/>
    </location>
</feature>
<keyword evidence="5" id="KW-0812">Transmembrane</keyword>
<keyword evidence="2" id="KW-0689">Ribosomal protein</keyword>
<proteinExistence type="inferred from homology"/>
<evidence type="ECO:0000313" key="6">
    <source>
        <dbReference type="EMBL" id="CAH3144032.1"/>
    </source>
</evidence>
<dbReference type="GO" id="GO:1990904">
    <property type="term" value="C:ribonucleoprotein complex"/>
    <property type="evidence" value="ECO:0007669"/>
    <property type="project" value="UniProtKB-KW"/>
</dbReference>
<dbReference type="Pfam" id="PF01201">
    <property type="entry name" value="Ribosomal_S8e"/>
    <property type="match status" value="1"/>
</dbReference>
<keyword evidence="3" id="KW-0687">Ribonucleoprotein</keyword>
<evidence type="ECO:0000256" key="5">
    <source>
        <dbReference type="SAM" id="Phobius"/>
    </source>
</evidence>
<dbReference type="GO" id="GO:0005840">
    <property type="term" value="C:ribosome"/>
    <property type="evidence" value="ECO:0007669"/>
    <property type="project" value="UniProtKB-KW"/>
</dbReference>
<dbReference type="GO" id="GO:0003735">
    <property type="term" value="F:structural constituent of ribosome"/>
    <property type="evidence" value="ECO:0007669"/>
    <property type="project" value="InterPro"/>
</dbReference>
<dbReference type="InterPro" id="IPR022309">
    <property type="entry name" value="Ribosomal_Se8/biogenesis_NSA2"/>
</dbReference>
<name>A0AAU9XDE6_9CNID</name>
<accession>A0AAU9XDE6</accession>
<evidence type="ECO:0000256" key="3">
    <source>
        <dbReference type="ARBA" id="ARBA00023274"/>
    </source>
</evidence>
<protein>
    <recommendedName>
        <fullName evidence="8">40S ribosomal protein S8</fullName>
    </recommendedName>
</protein>
<evidence type="ECO:0000313" key="7">
    <source>
        <dbReference type="Proteomes" id="UP001159428"/>
    </source>
</evidence>
<gene>
    <name evidence="6" type="ORF">PMEA_00020915</name>
</gene>
<keyword evidence="7" id="KW-1185">Reference proteome</keyword>
<dbReference type="InterPro" id="IPR001047">
    <property type="entry name" value="Ribosomal_eS8"/>
</dbReference>
<keyword evidence="5" id="KW-0472">Membrane</keyword>
<dbReference type="EMBL" id="CALNXJ010000038">
    <property type="protein sequence ID" value="CAH3144032.1"/>
    <property type="molecule type" value="Genomic_DNA"/>
</dbReference>
<organism evidence="6 7">
    <name type="scientific">Pocillopora meandrina</name>
    <dbReference type="NCBI Taxonomy" id="46732"/>
    <lineage>
        <taxon>Eukaryota</taxon>
        <taxon>Metazoa</taxon>
        <taxon>Cnidaria</taxon>
        <taxon>Anthozoa</taxon>
        <taxon>Hexacorallia</taxon>
        <taxon>Scleractinia</taxon>
        <taxon>Astrocoeniina</taxon>
        <taxon>Pocilloporidae</taxon>
        <taxon>Pocillopora</taxon>
    </lineage>
</organism>
<evidence type="ECO:0000256" key="4">
    <source>
        <dbReference type="SAM" id="MobiDB-lite"/>
    </source>
</evidence>
<keyword evidence="5" id="KW-1133">Transmembrane helix</keyword>
<evidence type="ECO:0000256" key="2">
    <source>
        <dbReference type="ARBA" id="ARBA00022980"/>
    </source>
</evidence>
<comment type="similarity">
    <text evidence="1">Belongs to the eukaryotic ribosomal protein eS8 family.</text>
</comment>
<comment type="caution">
    <text evidence="6">The sequence shown here is derived from an EMBL/GenBank/DDBJ whole genome shotgun (WGS) entry which is preliminary data.</text>
</comment>